<dbReference type="PANTHER" id="PTHR42918:SF5">
    <property type="entry name" value="LYSINE--TRNA LIGASE, MITOCHONDRIAL"/>
    <property type="match status" value="1"/>
</dbReference>
<keyword evidence="2" id="KW-0436">Ligase</keyword>
<dbReference type="Gene3D" id="2.40.50.140">
    <property type="entry name" value="Nucleic acid-binding proteins"/>
    <property type="match status" value="1"/>
</dbReference>
<dbReference type="EC" id="6.1.1.6" evidence="1 8"/>
<sequence>MRTIHRIFSRPARNWPIPYNALLRLRAYSSVANRQPNSTLSSDHEKADFANRKLKLLEIGKPLYPLMESVQSETDAPAMMVQDFIEKYSSLEYGEPCEDFLTVHGRVMTIRRASKGLIFLDVYQNFRKVQVVVRRQRTELTPANFEQDHSLLRRGDIILARGNPGRTKAGELSLLANQSIQLLAPSLHPLPENLTNVVKRSHNRVVDILMHDEARERIQLRWTVMSYIREFFNQRHFTEVHTPILSSSAGGASATPFSTVSEAEDKLRLSMRIAPELWLKRFIISGFDRVYEIGPCFRNEGIDATHNPEFTTCEFYQSFASLSDLMTITQELLVGLVTRVGERHPFFNKPISELQRQLIQPIKVLDFVSEIEAQSGAKLPVDLACQTSLVAFYKSLNLALPSPESPAKLLDHLAGIYIEPHCIEPTFVINHPAVLSPLAKSHISQASIDQDIPCRPLARRFELFIKGKEFANAYEEENSPEVQSTKFRDQLKDKMVFKDSEAPLPDDNYVRAMEWGMPPTGGWGLGIDRLCMLLTGATRIEQVLPFGSLRSVNKQ</sequence>
<dbReference type="InterPro" id="IPR004364">
    <property type="entry name" value="Aa-tRNA-synt_II"/>
</dbReference>
<protein>
    <recommendedName>
        <fullName evidence="1 8">Lysine--tRNA ligase</fullName>
        <ecNumber evidence="1 8">6.1.1.6</ecNumber>
    </recommendedName>
    <alternativeName>
        <fullName evidence="6 8">Lysyl-tRNA synthetase</fullName>
    </alternativeName>
</protein>
<dbReference type="GO" id="GO:0004824">
    <property type="term" value="F:lysine-tRNA ligase activity"/>
    <property type="evidence" value="ECO:0007669"/>
    <property type="project" value="UniProtKB-EC"/>
</dbReference>
<keyword evidence="5" id="KW-0030">Aminoacyl-tRNA synthetase</keyword>
<dbReference type="InterPro" id="IPR045864">
    <property type="entry name" value="aa-tRNA-synth_II/BPL/LPL"/>
</dbReference>
<evidence type="ECO:0000259" key="9">
    <source>
        <dbReference type="PROSITE" id="PS50862"/>
    </source>
</evidence>
<dbReference type="Proteomes" id="UP000095009">
    <property type="component" value="Unassembled WGS sequence"/>
</dbReference>
<dbReference type="STRING" id="857566.A0A1E3PPF6"/>
<dbReference type="InterPro" id="IPR002313">
    <property type="entry name" value="Lys-tRNA-ligase_II"/>
</dbReference>
<dbReference type="CDD" id="cd04322">
    <property type="entry name" value="LysRS_N"/>
    <property type="match status" value="1"/>
</dbReference>
<evidence type="ECO:0000313" key="11">
    <source>
        <dbReference type="Proteomes" id="UP000095009"/>
    </source>
</evidence>
<dbReference type="InterPro" id="IPR006195">
    <property type="entry name" value="aa-tRNA-synth_II"/>
</dbReference>
<dbReference type="NCBIfam" id="TIGR00499">
    <property type="entry name" value="lysS_bact"/>
    <property type="match status" value="1"/>
</dbReference>
<evidence type="ECO:0000256" key="6">
    <source>
        <dbReference type="ARBA" id="ARBA00030563"/>
    </source>
</evidence>
<evidence type="ECO:0000256" key="8">
    <source>
        <dbReference type="RuleBase" id="RU003748"/>
    </source>
</evidence>
<organism evidence="10 11">
    <name type="scientific">Nadsonia fulvescens var. elongata DSM 6958</name>
    <dbReference type="NCBI Taxonomy" id="857566"/>
    <lineage>
        <taxon>Eukaryota</taxon>
        <taxon>Fungi</taxon>
        <taxon>Dikarya</taxon>
        <taxon>Ascomycota</taxon>
        <taxon>Saccharomycotina</taxon>
        <taxon>Dipodascomycetes</taxon>
        <taxon>Dipodascales</taxon>
        <taxon>Dipodascales incertae sedis</taxon>
        <taxon>Nadsonia</taxon>
    </lineage>
</organism>
<feature type="domain" description="Aminoacyl-transfer RNA synthetases class-II family profile" evidence="9">
    <location>
        <begin position="224"/>
        <end position="545"/>
    </location>
</feature>
<keyword evidence="11" id="KW-1185">Reference proteome</keyword>
<dbReference type="GO" id="GO:0070154">
    <property type="term" value="P:mitochondrial lysyl-tRNA aminoacylation"/>
    <property type="evidence" value="ECO:0007669"/>
    <property type="project" value="TreeGrafter"/>
</dbReference>
<dbReference type="PRINTS" id="PR00982">
    <property type="entry name" value="TRNASYNTHLYS"/>
</dbReference>
<evidence type="ECO:0000313" key="10">
    <source>
        <dbReference type="EMBL" id="ODQ67114.1"/>
    </source>
</evidence>
<dbReference type="PANTHER" id="PTHR42918">
    <property type="entry name" value="LYSYL-TRNA SYNTHETASE"/>
    <property type="match status" value="1"/>
</dbReference>
<keyword evidence="3" id="KW-0547">Nucleotide-binding</keyword>
<evidence type="ECO:0000256" key="2">
    <source>
        <dbReference type="ARBA" id="ARBA00022598"/>
    </source>
</evidence>
<keyword evidence="4" id="KW-0067">ATP-binding</keyword>
<dbReference type="Pfam" id="PF01336">
    <property type="entry name" value="tRNA_anti-codon"/>
    <property type="match status" value="1"/>
</dbReference>
<dbReference type="GO" id="GO:0005524">
    <property type="term" value="F:ATP binding"/>
    <property type="evidence" value="ECO:0007669"/>
    <property type="project" value="UniProtKB-KW"/>
</dbReference>
<evidence type="ECO:0000256" key="1">
    <source>
        <dbReference type="ARBA" id="ARBA00013166"/>
    </source>
</evidence>
<dbReference type="InterPro" id="IPR012340">
    <property type="entry name" value="NA-bd_OB-fold"/>
</dbReference>
<evidence type="ECO:0000256" key="5">
    <source>
        <dbReference type="ARBA" id="ARBA00023146"/>
    </source>
</evidence>
<evidence type="ECO:0000256" key="7">
    <source>
        <dbReference type="ARBA" id="ARBA00048573"/>
    </source>
</evidence>
<dbReference type="Pfam" id="PF00152">
    <property type="entry name" value="tRNA-synt_2"/>
    <property type="match status" value="1"/>
</dbReference>
<dbReference type="SUPFAM" id="SSF55681">
    <property type="entry name" value="Class II aaRS and biotin synthetases"/>
    <property type="match status" value="1"/>
</dbReference>
<dbReference type="OrthoDB" id="21243at2759"/>
<name>A0A1E3PPF6_9ASCO</name>
<dbReference type="GO" id="GO:0000049">
    <property type="term" value="F:tRNA binding"/>
    <property type="evidence" value="ECO:0007669"/>
    <property type="project" value="TreeGrafter"/>
</dbReference>
<evidence type="ECO:0000256" key="3">
    <source>
        <dbReference type="ARBA" id="ARBA00022741"/>
    </source>
</evidence>
<evidence type="ECO:0000256" key="4">
    <source>
        <dbReference type="ARBA" id="ARBA00022840"/>
    </source>
</evidence>
<dbReference type="EMBL" id="KV454407">
    <property type="protein sequence ID" value="ODQ67114.1"/>
    <property type="molecule type" value="Genomic_DNA"/>
</dbReference>
<accession>A0A1E3PPF6</accession>
<gene>
    <name evidence="10" type="ORF">NADFUDRAFT_81709</name>
</gene>
<dbReference type="InterPro" id="IPR044136">
    <property type="entry name" value="Lys-tRNA-ligase_II_N"/>
</dbReference>
<reference evidence="10 11" key="1">
    <citation type="journal article" date="2016" name="Proc. Natl. Acad. Sci. U.S.A.">
        <title>Comparative genomics of biotechnologically important yeasts.</title>
        <authorList>
            <person name="Riley R."/>
            <person name="Haridas S."/>
            <person name="Wolfe K.H."/>
            <person name="Lopes M.R."/>
            <person name="Hittinger C.T."/>
            <person name="Goeker M."/>
            <person name="Salamov A.A."/>
            <person name="Wisecaver J.H."/>
            <person name="Long T.M."/>
            <person name="Calvey C.H."/>
            <person name="Aerts A.L."/>
            <person name="Barry K.W."/>
            <person name="Choi C."/>
            <person name="Clum A."/>
            <person name="Coughlan A.Y."/>
            <person name="Deshpande S."/>
            <person name="Douglass A.P."/>
            <person name="Hanson S.J."/>
            <person name="Klenk H.-P."/>
            <person name="LaButti K.M."/>
            <person name="Lapidus A."/>
            <person name="Lindquist E.A."/>
            <person name="Lipzen A.M."/>
            <person name="Meier-Kolthoff J.P."/>
            <person name="Ohm R.A."/>
            <person name="Otillar R.P."/>
            <person name="Pangilinan J.L."/>
            <person name="Peng Y."/>
            <person name="Rokas A."/>
            <person name="Rosa C.A."/>
            <person name="Scheuner C."/>
            <person name="Sibirny A.A."/>
            <person name="Slot J.C."/>
            <person name="Stielow J.B."/>
            <person name="Sun H."/>
            <person name="Kurtzman C.P."/>
            <person name="Blackwell M."/>
            <person name="Grigoriev I.V."/>
            <person name="Jeffries T.W."/>
        </authorList>
    </citation>
    <scope>NUCLEOTIDE SEQUENCE [LARGE SCALE GENOMIC DNA]</scope>
    <source>
        <strain evidence="10 11">DSM 6958</strain>
    </source>
</reference>
<dbReference type="InterPro" id="IPR004365">
    <property type="entry name" value="NA-bd_OB_tRNA"/>
</dbReference>
<dbReference type="GO" id="GO:0005739">
    <property type="term" value="C:mitochondrion"/>
    <property type="evidence" value="ECO:0007669"/>
    <property type="project" value="TreeGrafter"/>
</dbReference>
<comment type="catalytic activity">
    <reaction evidence="7 8">
        <text>tRNA(Lys) + L-lysine + ATP = L-lysyl-tRNA(Lys) + AMP + diphosphate</text>
        <dbReference type="Rhea" id="RHEA:20792"/>
        <dbReference type="Rhea" id="RHEA-COMP:9696"/>
        <dbReference type="Rhea" id="RHEA-COMP:9697"/>
        <dbReference type="ChEBI" id="CHEBI:30616"/>
        <dbReference type="ChEBI" id="CHEBI:32551"/>
        <dbReference type="ChEBI" id="CHEBI:33019"/>
        <dbReference type="ChEBI" id="CHEBI:78442"/>
        <dbReference type="ChEBI" id="CHEBI:78529"/>
        <dbReference type="ChEBI" id="CHEBI:456215"/>
        <dbReference type="EC" id="6.1.1.6"/>
    </reaction>
</comment>
<proteinExistence type="predicted"/>
<dbReference type="PROSITE" id="PS50862">
    <property type="entry name" value="AA_TRNA_LIGASE_II"/>
    <property type="match status" value="1"/>
</dbReference>
<dbReference type="Gene3D" id="3.30.930.10">
    <property type="entry name" value="Bira Bifunctional Protein, Domain 2"/>
    <property type="match status" value="1"/>
</dbReference>
<dbReference type="InterPro" id="IPR018149">
    <property type="entry name" value="Lys-tRNA-synth_II_C"/>
</dbReference>
<dbReference type="AlphaFoldDB" id="A0A1E3PPF6"/>
<dbReference type="SUPFAM" id="SSF50249">
    <property type="entry name" value="Nucleic acid-binding proteins"/>
    <property type="match status" value="1"/>
</dbReference>